<accession>V8CKX4</accession>
<sequence length="555" mass="62369">MVYRQKWREYCLLLCVGLILIALALLPLSGSVIYIKPSTPINLLYVASGVFALVFWRDFARVKAIAPPLIGFFAIVLALGVLSSLYSANSYETLQNVRRLAFDGLFMLISYLVLRRLDSRGFAIFFMLLLVVVFIQPVATIVDFGIDYANGDISVNTRATGFKNDQALVYSFILLFAAALSIAMLWLTRGKARLYSAGLFVIALLAILANNSRLVFVALFVALLLPFLLFRFAYKRWILAFVGGLALAFVAVVYVASAQWNERYNFHKMANHLSYVLSFEPALMGRFDKACTPEVIFYNNAFDFTKPLAFHAYNHNSLFFTKYSAIPALIKEFSTLESSADFTIKGAYLRTSRHYGWLLCSHFSFPKDEGFSWEHSSLARLSMGKSALQAIWQNPLRPNGFGFLAYVDNLEQIFPRDSLHHSYVLSLFDRPAGYPHPHNQLLSLAFELSILGLVAIGGFCYMVFFHKLRPVLRTIESKLDSSSSGALSFSQALARNSYGIVFVGGVVFIVALSVAMIFDCLLWRWNTTYLFVLFGAVLASKDTLVQQDSPQYARI</sequence>
<proteinExistence type="predicted"/>
<feature type="transmembrane region" description="Helical" evidence="5">
    <location>
        <begin position="41"/>
        <end position="57"/>
    </location>
</feature>
<keyword evidence="2 5" id="KW-0812">Transmembrane</keyword>
<evidence type="ECO:0000313" key="8">
    <source>
        <dbReference type="Proteomes" id="UP000018688"/>
    </source>
</evidence>
<protein>
    <recommendedName>
        <fullName evidence="6">O-antigen ligase-related domain-containing protein</fullName>
    </recommendedName>
</protein>
<dbReference type="OrthoDB" id="5322058at2"/>
<dbReference type="InterPro" id="IPR007016">
    <property type="entry name" value="O-antigen_ligase-rel_domated"/>
</dbReference>
<evidence type="ECO:0000256" key="5">
    <source>
        <dbReference type="SAM" id="Phobius"/>
    </source>
</evidence>
<dbReference type="PANTHER" id="PTHR37422:SF17">
    <property type="entry name" value="O-ANTIGEN LIGASE"/>
    <property type="match status" value="1"/>
</dbReference>
<dbReference type="Proteomes" id="UP000018688">
    <property type="component" value="Unassembled WGS sequence"/>
</dbReference>
<keyword evidence="4 5" id="KW-0472">Membrane</keyword>
<feature type="transmembrane region" description="Helical" evidence="5">
    <location>
        <begin position="237"/>
        <end position="256"/>
    </location>
</feature>
<evidence type="ECO:0000256" key="4">
    <source>
        <dbReference type="ARBA" id="ARBA00023136"/>
    </source>
</evidence>
<dbReference type="GO" id="GO:0016020">
    <property type="term" value="C:membrane"/>
    <property type="evidence" value="ECO:0007669"/>
    <property type="project" value="UniProtKB-SubCell"/>
</dbReference>
<comment type="caution">
    <text evidence="7">The sequence shown here is derived from an EMBL/GenBank/DDBJ whole genome shotgun (WGS) entry which is preliminary data.</text>
</comment>
<organism evidence="7 8">
    <name type="scientific">Helicobacter canis NCTC 12740</name>
    <dbReference type="NCBI Taxonomy" id="1357399"/>
    <lineage>
        <taxon>Bacteria</taxon>
        <taxon>Pseudomonadati</taxon>
        <taxon>Campylobacterota</taxon>
        <taxon>Epsilonproteobacteria</taxon>
        <taxon>Campylobacterales</taxon>
        <taxon>Helicobacteraceae</taxon>
        <taxon>Helicobacter</taxon>
    </lineage>
</organism>
<evidence type="ECO:0000256" key="3">
    <source>
        <dbReference type="ARBA" id="ARBA00022989"/>
    </source>
</evidence>
<dbReference type="STRING" id="1357399.HMPREF2087_00600"/>
<dbReference type="PATRIC" id="fig|1357399.3.peg.623"/>
<feature type="transmembrane region" description="Helical" evidence="5">
    <location>
        <begin position="523"/>
        <end position="540"/>
    </location>
</feature>
<dbReference type="AlphaFoldDB" id="V8CKX4"/>
<feature type="transmembrane region" description="Helical" evidence="5">
    <location>
        <begin position="69"/>
        <end position="88"/>
    </location>
</feature>
<feature type="domain" description="O-antigen ligase-related" evidence="6">
    <location>
        <begin position="199"/>
        <end position="456"/>
    </location>
</feature>
<gene>
    <name evidence="7" type="ORF">HMPREF2087_00600</name>
</gene>
<feature type="transmembrane region" description="Helical" evidence="5">
    <location>
        <begin position="100"/>
        <end position="117"/>
    </location>
</feature>
<evidence type="ECO:0000256" key="1">
    <source>
        <dbReference type="ARBA" id="ARBA00004141"/>
    </source>
</evidence>
<name>V8CKX4_9HELI</name>
<feature type="transmembrane region" description="Helical" evidence="5">
    <location>
        <begin position="498"/>
        <end position="517"/>
    </location>
</feature>
<evidence type="ECO:0000259" key="6">
    <source>
        <dbReference type="Pfam" id="PF04932"/>
    </source>
</evidence>
<feature type="transmembrane region" description="Helical" evidence="5">
    <location>
        <begin position="441"/>
        <end position="464"/>
    </location>
</feature>
<dbReference type="EMBL" id="AZJJ01000001">
    <property type="protein sequence ID" value="ETD27680.1"/>
    <property type="molecule type" value="Genomic_DNA"/>
</dbReference>
<feature type="transmembrane region" description="Helical" evidence="5">
    <location>
        <begin position="124"/>
        <end position="146"/>
    </location>
</feature>
<keyword evidence="8" id="KW-1185">Reference proteome</keyword>
<evidence type="ECO:0000313" key="7">
    <source>
        <dbReference type="EMBL" id="ETD27680.1"/>
    </source>
</evidence>
<dbReference type="PANTHER" id="PTHR37422">
    <property type="entry name" value="TEICHURONIC ACID BIOSYNTHESIS PROTEIN TUAE"/>
    <property type="match status" value="1"/>
</dbReference>
<dbReference type="InterPro" id="IPR051533">
    <property type="entry name" value="WaaL-like"/>
</dbReference>
<feature type="transmembrane region" description="Helical" evidence="5">
    <location>
        <begin position="192"/>
        <end position="208"/>
    </location>
</feature>
<evidence type="ECO:0000256" key="2">
    <source>
        <dbReference type="ARBA" id="ARBA00022692"/>
    </source>
</evidence>
<keyword evidence="3 5" id="KW-1133">Transmembrane helix</keyword>
<comment type="subcellular location">
    <subcellularLocation>
        <location evidence="1">Membrane</location>
        <topology evidence="1">Multi-pass membrane protein</topology>
    </subcellularLocation>
</comment>
<dbReference type="Pfam" id="PF04932">
    <property type="entry name" value="Wzy_C"/>
    <property type="match status" value="1"/>
</dbReference>
<reference evidence="7 8" key="1">
    <citation type="submission" date="2013-10" db="EMBL/GenBank/DDBJ databases">
        <title>The Genome Sequence of Helicobacter canis NCTC 12740.</title>
        <authorList>
            <consortium name="The Broad Institute Genomics Platform"/>
            <person name="Earl A."/>
            <person name="Fox J.G."/>
            <person name="Shen Z."/>
            <person name="Young S.K."/>
            <person name="Zeng Q."/>
            <person name="Gargeya S."/>
            <person name="Fitzgerald M."/>
            <person name="Abouelleil A."/>
            <person name="Alvarado L."/>
            <person name="Chapman S.B."/>
            <person name="Gainer-Dewar J."/>
            <person name="Goldberg J."/>
            <person name="Griggs A."/>
            <person name="Gujja S."/>
            <person name="Hansen M."/>
            <person name="Howarth C."/>
            <person name="Imamovic A."/>
            <person name="Ireland A."/>
            <person name="Larimer J."/>
            <person name="McCowan C."/>
            <person name="Murphy C."/>
            <person name="Pearson M."/>
            <person name="Poon T.W."/>
            <person name="Priest M."/>
            <person name="Roberts A."/>
            <person name="Saif S."/>
            <person name="Shea T."/>
            <person name="Sykes S."/>
            <person name="Wortman J."/>
            <person name="Nusbaum C."/>
            <person name="Birren B."/>
        </authorList>
    </citation>
    <scope>NUCLEOTIDE SEQUENCE [LARGE SCALE GENOMIC DNA]</scope>
    <source>
        <strain evidence="7 8">NCTC 12740</strain>
    </source>
</reference>
<feature type="transmembrane region" description="Helical" evidence="5">
    <location>
        <begin position="214"/>
        <end position="230"/>
    </location>
</feature>
<dbReference type="HOGENOM" id="CLU_568336_0_0_7"/>
<dbReference type="RefSeq" id="WP_023929517.1">
    <property type="nucleotide sequence ID" value="NZ_KI669458.1"/>
</dbReference>
<feature type="transmembrane region" description="Helical" evidence="5">
    <location>
        <begin position="12"/>
        <end position="35"/>
    </location>
</feature>
<feature type="transmembrane region" description="Helical" evidence="5">
    <location>
        <begin position="166"/>
        <end position="187"/>
    </location>
</feature>